<dbReference type="InterPro" id="IPR007528">
    <property type="entry name" value="RINT1_Tip20"/>
</dbReference>
<feature type="coiled-coil region" evidence="1">
    <location>
        <begin position="27"/>
        <end position="54"/>
    </location>
</feature>
<dbReference type="GO" id="GO:0070939">
    <property type="term" value="C:Dsl1/NZR complex"/>
    <property type="evidence" value="ECO:0007669"/>
    <property type="project" value="InterPro"/>
</dbReference>
<evidence type="ECO:0000313" key="2">
    <source>
        <dbReference type="EMBL" id="KAG9454968.1"/>
    </source>
</evidence>
<reference evidence="2 3" key="1">
    <citation type="submission" date="2021-07" db="EMBL/GenBank/DDBJ databases">
        <title>The Aristolochia fimbriata genome: insights into angiosperm evolution, floral development and chemical biosynthesis.</title>
        <authorList>
            <person name="Jiao Y."/>
        </authorList>
    </citation>
    <scope>NUCLEOTIDE SEQUENCE [LARGE SCALE GENOMIC DNA]</scope>
    <source>
        <strain evidence="2">IBCAS-2021</strain>
        <tissue evidence="2">Leaf</tissue>
    </source>
</reference>
<dbReference type="Proteomes" id="UP000825729">
    <property type="component" value="Unassembled WGS sequence"/>
</dbReference>
<dbReference type="PANTHER" id="PTHR13520:SF0">
    <property type="entry name" value="RAD50-INTERACTING PROTEIN 1"/>
    <property type="match status" value="1"/>
</dbReference>
<evidence type="ECO:0000313" key="3">
    <source>
        <dbReference type="Proteomes" id="UP000825729"/>
    </source>
</evidence>
<evidence type="ECO:0000256" key="1">
    <source>
        <dbReference type="SAM" id="Coils"/>
    </source>
</evidence>
<gene>
    <name evidence="2" type="ORF">H6P81_007872</name>
</gene>
<dbReference type="GO" id="GO:0006888">
    <property type="term" value="P:endoplasmic reticulum to Golgi vesicle-mediated transport"/>
    <property type="evidence" value="ECO:0007669"/>
    <property type="project" value="InterPro"/>
</dbReference>
<dbReference type="GO" id="GO:0060628">
    <property type="term" value="P:regulation of ER to Golgi vesicle-mediated transport"/>
    <property type="evidence" value="ECO:0007669"/>
    <property type="project" value="TreeGrafter"/>
</dbReference>
<evidence type="ECO:0008006" key="4">
    <source>
        <dbReference type="Google" id="ProtNLM"/>
    </source>
</evidence>
<name>A0AAV7F5Y8_ARIFI</name>
<proteinExistence type="predicted"/>
<keyword evidence="1" id="KW-0175">Coiled coil</keyword>
<dbReference type="EMBL" id="JAINDJ010000003">
    <property type="protein sequence ID" value="KAG9454968.1"/>
    <property type="molecule type" value="Genomic_DNA"/>
</dbReference>
<dbReference type="GO" id="GO:0006890">
    <property type="term" value="P:retrograde vesicle-mediated transport, Golgi to endoplasmic reticulum"/>
    <property type="evidence" value="ECO:0007669"/>
    <property type="project" value="InterPro"/>
</dbReference>
<dbReference type="Gene3D" id="1.20.58.670">
    <property type="entry name" value="Dsl1p vesicle tethering complex, Tip20p subunit, domain D"/>
    <property type="match status" value="1"/>
</dbReference>
<comment type="caution">
    <text evidence="2">The sequence shown here is derived from an EMBL/GenBank/DDBJ whole genome shotgun (WGS) entry which is preliminary data.</text>
</comment>
<dbReference type="Pfam" id="PF04437">
    <property type="entry name" value="RINT1_TIP1"/>
    <property type="match status" value="1"/>
</dbReference>
<dbReference type="PROSITE" id="PS51386">
    <property type="entry name" value="RINT1_TIP20"/>
    <property type="match status" value="1"/>
</dbReference>
<keyword evidence="3" id="KW-1185">Reference proteome</keyword>
<organism evidence="2 3">
    <name type="scientific">Aristolochia fimbriata</name>
    <name type="common">White veined hardy Dutchman's pipe vine</name>
    <dbReference type="NCBI Taxonomy" id="158543"/>
    <lineage>
        <taxon>Eukaryota</taxon>
        <taxon>Viridiplantae</taxon>
        <taxon>Streptophyta</taxon>
        <taxon>Embryophyta</taxon>
        <taxon>Tracheophyta</taxon>
        <taxon>Spermatophyta</taxon>
        <taxon>Magnoliopsida</taxon>
        <taxon>Magnoliidae</taxon>
        <taxon>Piperales</taxon>
        <taxon>Aristolochiaceae</taxon>
        <taxon>Aristolochia</taxon>
    </lineage>
</organism>
<dbReference type="InterPro" id="IPR042044">
    <property type="entry name" value="EXOC6PINT-1/Sec15/Tip20_C_dom2"/>
</dbReference>
<dbReference type="PANTHER" id="PTHR13520">
    <property type="entry name" value="RAD50-INTERACTING PROTEIN 1 RINT-1"/>
    <property type="match status" value="1"/>
</dbReference>
<dbReference type="AlphaFoldDB" id="A0AAV7F5Y8"/>
<protein>
    <recommendedName>
        <fullName evidence="4">RINT1-like protein MAG2L</fullName>
    </recommendedName>
</protein>
<accession>A0AAV7F5Y8</accession>
<sequence length="814" mass="93401">MAYQVSVQLSPILSAFVNDHFKTRGDMSGLESLVKKLRRECADLDKNIGDLQNKLSVVVRGWISLSDDIRSLSHEINDKRKTFDCSLPGGEHGDAYSSKTEGILRSELPILAKEVGRIEIVRFYAVTTLQLEALVGDLEDVAFAYLKQRSRNDLSMCLSNVSNPTDMKWKHEKLMLAVKIMSNIEEILVNVIERQLHWSGLPKAVDSRVDNTFILVRSQALADHRGLLISLGWPPPLMASNPDNGRRLDISHPLFSMQEDNKETLSLSFISLCALQHLQGHREVRRNSHLGQKVYRNGSLWVFDELVSPIASMVEPHFLKWLEEPKFMFALVYKITRDLIEGIEEVLQPLIDKQRLVGCSAREAWVLAMVRMFSSFLKKQTFSVLAEDYHNGNENPKLMSLWLHLVDLCISFDKQMQTLVSSGNTGFQFQLSKGVSLLAIFCDWPNWLGIWAEFELKDAEEKFKPEVYSEKAWVLDVKRAAQDIQETPQESYLLSTREDFKAPFAAGRATQIAWTMIDRCKTLPDVLHQVQFIRSSAARFMQYFFDLLLWRRQDMEPLTAHLDDDTLIKIVSLINAARYCESVLHEWNDNVRFLEMKVIENESIGDIRSGCCPQTSFFAVETGYLMKLETDWLEEIVSGLLWEFNILIVNYVQNHEQWGSDDSLKRVLDPEGLMLSVDLVEALESLKDHLQILKTALNSKDFLDLWRSVAGGLDHFLFTSIILGGVKFSEWGSYQFKADIRALFRVFQPFCTRPEAFFPFVSSIVKLLSLAGEDASHLLGILSKVQLMKEWLRKHGIYHLHPDQAEKILRSRMW</sequence>